<dbReference type="Gene3D" id="3.40.50.720">
    <property type="entry name" value="NAD(P)-binding Rossmann-like Domain"/>
    <property type="match status" value="1"/>
</dbReference>
<dbReference type="SUPFAM" id="SSF48179">
    <property type="entry name" value="6-phosphogluconate dehydrogenase C-terminal domain-like"/>
    <property type="match status" value="1"/>
</dbReference>
<dbReference type="PANTHER" id="PTHR11645">
    <property type="entry name" value="PYRROLINE-5-CARBOXYLATE REDUCTASE"/>
    <property type="match status" value="1"/>
</dbReference>
<comment type="function">
    <text evidence="2">Catalyzes the reduction of 1-pyrroline-5-carboxylate (PCA) to L-proline.</text>
</comment>
<accession>A0ABW5R9G3</accession>
<evidence type="ECO:0000259" key="3">
    <source>
        <dbReference type="Pfam" id="PF03807"/>
    </source>
</evidence>
<dbReference type="PIRSF" id="PIRSF000193">
    <property type="entry name" value="Pyrrol-5-carb_rd"/>
    <property type="match status" value="1"/>
</dbReference>
<dbReference type="NCBIfam" id="NF005814">
    <property type="entry name" value="PRK07680.1"/>
    <property type="match status" value="1"/>
</dbReference>
<protein>
    <recommendedName>
        <fullName evidence="2">Pyrroline-5-carboxylate reductase</fullName>
        <shortName evidence="2">P5C reductase</shortName>
        <shortName evidence="2">P5CR</shortName>
        <ecNumber evidence="2">1.5.1.2</ecNumber>
    </recommendedName>
    <alternativeName>
        <fullName evidence="2">PCA reductase</fullName>
    </alternativeName>
</protein>
<dbReference type="SUPFAM" id="SSF51735">
    <property type="entry name" value="NAD(P)-binding Rossmann-fold domains"/>
    <property type="match status" value="1"/>
</dbReference>
<keyword evidence="6" id="KW-1185">Reference proteome</keyword>
<comment type="catalytic activity">
    <reaction evidence="2">
        <text>L-proline + NAD(+) = (S)-1-pyrroline-5-carboxylate + NADH + 2 H(+)</text>
        <dbReference type="Rhea" id="RHEA:14105"/>
        <dbReference type="ChEBI" id="CHEBI:15378"/>
        <dbReference type="ChEBI" id="CHEBI:17388"/>
        <dbReference type="ChEBI" id="CHEBI:57540"/>
        <dbReference type="ChEBI" id="CHEBI:57945"/>
        <dbReference type="ChEBI" id="CHEBI:60039"/>
        <dbReference type="EC" id="1.5.1.2"/>
    </reaction>
</comment>
<keyword evidence="2" id="KW-0641">Proline biosynthesis</keyword>
<comment type="similarity">
    <text evidence="1 2">Belongs to the pyrroline-5-carboxylate reductase family.</text>
</comment>
<dbReference type="HAMAP" id="MF_01925">
    <property type="entry name" value="P5C_reductase"/>
    <property type="match status" value="1"/>
</dbReference>
<dbReference type="InterPro" id="IPR036291">
    <property type="entry name" value="NAD(P)-bd_dom_sf"/>
</dbReference>
<keyword evidence="2" id="KW-0963">Cytoplasm</keyword>
<feature type="domain" description="Pyrroline-5-carboxylate reductase catalytic N-terminal" evidence="3">
    <location>
        <begin position="2"/>
        <end position="97"/>
    </location>
</feature>
<keyword evidence="2" id="KW-0560">Oxidoreductase</keyword>
<dbReference type="PROSITE" id="PS00521">
    <property type="entry name" value="P5CR"/>
    <property type="match status" value="1"/>
</dbReference>
<dbReference type="InterPro" id="IPR000304">
    <property type="entry name" value="Pyrroline-COOH_reductase"/>
</dbReference>
<dbReference type="InterPro" id="IPR029036">
    <property type="entry name" value="P5CR_dimer"/>
</dbReference>
<comment type="caution">
    <text evidence="5">The sequence shown here is derived from an EMBL/GenBank/DDBJ whole genome shotgun (WGS) entry which is preliminary data.</text>
</comment>
<organism evidence="5 6">
    <name type="scientific">Marinicrinis sediminis</name>
    <dbReference type="NCBI Taxonomy" id="1652465"/>
    <lineage>
        <taxon>Bacteria</taxon>
        <taxon>Bacillati</taxon>
        <taxon>Bacillota</taxon>
        <taxon>Bacilli</taxon>
        <taxon>Bacillales</taxon>
        <taxon>Paenibacillaceae</taxon>
    </lineage>
</organism>
<dbReference type="Pfam" id="PF14748">
    <property type="entry name" value="P5CR_dimer"/>
    <property type="match status" value="1"/>
</dbReference>
<dbReference type="RefSeq" id="WP_379929077.1">
    <property type="nucleotide sequence ID" value="NZ_JBHUMM010000013.1"/>
</dbReference>
<gene>
    <name evidence="5" type="primary">comER</name>
    <name evidence="2" type="synonym">proC</name>
    <name evidence="5" type="ORF">ACFSUC_08290</name>
</gene>
<keyword evidence="2" id="KW-0028">Amino-acid biosynthesis</keyword>
<dbReference type="InterPro" id="IPR053790">
    <property type="entry name" value="P5CR-like_CS"/>
</dbReference>
<name>A0ABW5R9G3_9BACL</name>
<evidence type="ECO:0000313" key="5">
    <source>
        <dbReference type="EMBL" id="MFD2671602.1"/>
    </source>
</evidence>
<dbReference type="Gene3D" id="1.10.3730.10">
    <property type="entry name" value="ProC C-terminal domain-like"/>
    <property type="match status" value="1"/>
</dbReference>
<dbReference type="InterPro" id="IPR028939">
    <property type="entry name" value="P5C_Rdtase_cat_N"/>
</dbReference>
<evidence type="ECO:0000256" key="1">
    <source>
        <dbReference type="ARBA" id="ARBA00005525"/>
    </source>
</evidence>
<dbReference type="PANTHER" id="PTHR11645:SF51">
    <property type="entry name" value="COME OPERON PROTEIN 4"/>
    <property type="match status" value="1"/>
</dbReference>
<reference evidence="6" key="1">
    <citation type="journal article" date="2019" name="Int. J. Syst. Evol. Microbiol.">
        <title>The Global Catalogue of Microorganisms (GCM) 10K type strain sequencing project: providing services to taxonomists for standard genome sequencing and annotation.</title>
        <authorList>
            <consortium name="The Broad Institute Genomics Platform"/>
            <consortium name="The Broad Institute Genome Sequencing Center for Infectious Disease"/>
            <person name="Wu L."/>
            <person name="Ma J."/>
        </authorList>
    </citation>
    <scope>NUCLEOTIDE SEQUENCE [LARGE SCALE GENOMIC DNA]</scope>
    <source>
        <strain evidence="6">KCTC 33676</strain>
    </source>
</reference>
<evidence type="ECO:0000256" key="2">
    <source>
        <dbReference type="HAMAP-Rule" id="MF_01925"/>
    </source>
</evidence>
<proteinExistence type="inferred from homology"/>
<dbReference type="InterPro" id="IPR008927">
    <property type="entry name" value="6-PGluconate_DH-like_C_sf"/>
</dbReference>
<comment type="catalytic activity">
    <reaction evidence="2">
        <text>L-proline + NADP(+) = (S)-1-pyrroline-5-carboxylate + NADPH + 2 H(+)</text>
        <dbReference type="Rhea" id="RHEA:14109"/>
        <dbReference type="ChEBI" id="CHEBI:15378"/>
        <dbReference type="ChEBI" id="CHEBI:17388"/>
        <dbReference type="ChEBI" id="CHEBI:57783"/>
        <dbReference type="ChEBI" id="CHEBI:58349"/>
        <dbReference type="ChEBI" id="CHEBI:60039"/>
        <dbReference type="EC" id="1.5.1.2"/>
    </reaction>
</comment>
<dbReference type="Proteomes" id="UP001597497">
    <property type="component" value="Unassembled WGS sequence"/>
</dbReference>
<dbReference type="EMBL" id="JBHUMM010000013">
    <property type="protein sequence ID" value="MFD2671602.1"/>
    <property type="molecule type" value="Genomic_DNA"/>
</dbReference>
<dbReference type="Pfam" id="PF03807">
    <property type="entry name" value="F420_oxidored"/>
    <property type="match status" value="1"/>
</dbReference>
<sequence length="277" mass="30861">MKIGFIGTGSMGTILVQSLIKSGACHPNQILIFNRTRKKAERLQEQYPDILIPRTAQELASQADVIFLCIKPLEYKNVIDEIVSCTRSEQIVISITSPVWIEHLEDQLPCKIVKVIPSITNYARSGASLCMFSQRLTEEDRLQVFSLLSAISEPLEINENYTRISSDLSSCGPAFLAFFVQQLIQAAVDHTGISREEATRLASEMVLGTGKLLTSEGFTPDTLIEKVSVPGGITAEAIRFMDHRLEGMFDQLIMKTHAKYDEDVEKVEAMIYGTKVD</sequence>
<dbReference type="EC" id="1.5.1.2" evidence="2"/>
<evidence type="ECO:0000259" key="4">
    <source>
        <dbReference type="Pfam" id="PF14748"/>
    </source>
</evidence>
<keyword evidence="2" id="KW-0521">NADP</keyword>
<evidence type="ECO:0000313" key="6">
    <source>
        <dbReference type="Proteomes" id="UP001597497"/>
    </source>
</evidence>
<comment type="pathway">
    <text evidence="2">Amino-acid biosynthesis; L-proline biosynthesis; L-proline from L-glutamate 5-semialdehyde: step 1/1.</text>
</comment>
<comment type="subcellular location">
    <subcellularLocation>
        <location evidence="2">Cytoplasm</location>
    </subcellularLocation>
</comment>
<feature type="domain" description="Pyrroline-5-carboxylate reductase dimerisation" evidence="4">
    <location>
        <begin position="159"/>
        <end position="262"/>
    </location>
</feature>